<dbReference type="Proteomes" id="UP001458880">
    <property type="component" value="Unassembled WGS sequence"/>
</dbReference>
<evidence type="ECO:0000313" key="1">
    <source>
        <dbReference type="EMBL" id="KAK9719558.1"/>
    </source>
</evidence>
<proteinExistence type="predicted"/>
<evidence type="ECO:0000313" key="2">
    <source>
        <dbReference type="Proteomes" id="UP001458880"/>
    </source>
</evidence>
<protein>
    <submittedName>
        <fullName evidence="1">Uncharacterized protein</fullName>
    </submittedName>
</protein>
<accession>A0AAW1KK80</accession>
<comment type="caution">
    <text evidence="1">The sequence shown here is derived from an EMBL/GenBank/DDBJ whole genome shotgun (WGS) entry which is preliminary data.</text>
</comment>
<name>A0AAW1KK80_POPJA</name>
<keyword evidence="2" id="KW-1185">Reference proteome</keyword>
<gene>
    <name evidence="1" type="ORF">QE152_g22570</name>
</gene>
<organism evidence="1 2">
    <name type="scientific">Popillia japonica</name>
    <name type="common">Japanese beetle</name>
    <dbReference type="NCBI Taxonomy" id="7064"/>
    <lineage>
        <taxon>Eukaryota</taxon>
        <taxon>Metazoa</taxon>
        <taxon>Ecdysozoa</taxon>
        <taxon>Arthropoda</taxon>
        <taxon>Hexapoda</taxon>
        <taxon>Insecta</taxon>
        <taxon>Pterygota</taxon>
        <taxon>Neoptera</taxon>
        <taxon>Endopterygota</taxon>
        <taxon>Coleoptera</taxon>
        <taxon>Polyphaga</taxon>
        <taxon>Scarabaeiformia</taxon>
        <taxon>Scarabaeidae</taxon>
        <taxon>Rutelinae</taxon>
        <taxon>Popillia</taxon>
    </lineage>
</organism>
<sequence>MSTSNKKASNKDGYIRLKIKENMIEKPADVATAFNEFFITEPKRISSPLQKCTQTVLPETTKVSNSMSAFPFSESEMLDVINQIKKKKVQVLTKSHFL</sequence>
<reference evidence="1 2" key="1">
    <citation type="journal article" date="2024" name="BMC Genomics">
        <title>De novo assembly and annotation of Popillia japonica's genome with initial clues to its potential as an invasive pest.</title>
        <authorList>
            <person name="Cucini C."/>
            <person name="Boschi S."/>
            <person name="Funari R."/>
            <person name="Cardaioli E."/>
            <person name="Iannotti N."/>
            <person name="Marturano G."/>
            <person name="Paoli F."/>
            <person name="Bruttini M."/>
            <person name="Carapelli A."/>
            <person name="Frati F."/>
            <person name="Nardi F."/>
        </authorList>
    </citation>
    <scope>NUCLEOTIDE SEQUENCE [LARGE SCALE GENOMIC DNA]</scope>
    <source>
        <strain evidence="1">DMR45628</strain>
    </source>
</reference>
<dbReference type="AlphaFoldDB" id="A0AAW1KK80"/>
<dbReference type="EMBL" id="JASPKY010000218">
    <property type="protein sequence ID" value="KAK9719558.1"/>
    <property type="molecule type" value="Genomic_DNA"/>
</dbReference>